<name>A0A9P5X333_9AGAR</name>
<gene>
    <name evidence="1" type="ORF">P691DRAFT_808130</name>
</gene>
<reference evidence="1" key="1">
    <citation type="submission" date="2020-11" db="EMBL/GenBank/DDBJ databases">
        <authorList>
            <consortium name="DOE Joint Genome Institute"/>
            <person name="Ahrendt S."/>
            <person name="Riley R."/>
            <person name="Andreopoulos W."/>
            <person name="Labutti K."/>
            <person name="Pangilinan J."/>
            <person name="Ruiz-Duenas F.J."/>
            <person name="Barrasa J.M."/>
            <person name="Sanchez-Garcia M."/>
            <person name="Camarero S."/>
            <person name="Miyauchi S."/>
            <person name="Serrano A."/>
            <person name="Linde D."/>
            <person name="Babiker R."/>
            <person name="Drula E."/>
            <person name="Ayuso-Fernandez I."/>
            <person name="Pacheco R."/>
            <person name="Padilla G."/>
            <person name="Ferreira P."/>
            <person name="Barriuso J."/>
            <person name="Kellner H."/>
            <person name="Castanera R."/>
            <person name="Alfaro M."/>
            <person name="Ramirez L."/>
            <person name="Pisabarro A.G."/>
            <person name="Kuo A."/>
            <person name="Tritt A."/>
            <person name="Lipzen A."/>
            <person name="He G."/>
            <person name="Yan M."/>
            <person name="Ng V."/>
            <person name="Cullen D."/>
            <person name="Martin F."/>
            <person name="Rosso M.-N."/>
            <person name="Henrissat B."/>
            <person name="Hibbett D."/>
            <person name="Martinez A.T."/>
            <person name="Grigoriev I.V."/>
        </authorList>
    </citation>
    <scope>NUCLEOTIDE SEQUENCE</scope>
    <source>
        <strain evidence="1">MF-IS2</strain>
    </source>
</reference>
<sequence length="60" mass="6738">MDKVPRTFQMALELPASEEEHAAESQVVFGAFIKIETRQEMDTLGSPTSRVVLHIALDEH</sequence>
<dbReference type="EMBL" id="MU151421">
    <property type="protein sequence ID" value="KAF9443928.1"/>
    <property type="molecule type" value="Genomic_DNA"/>
</dbReference>
<evidence type="ECO:0000313" key="2">
    <source>
        <dbReference type="Proteomes" id="UP000807342"/>
    </source>
</evidence>
<evidence type="ECO:0000313" key="1">
    <source>
        <dbReference type="EMBL" id="KAF9443928.1"/>
    </source>
</evidence>
<proteinExistence type="predicted"/>
<protein>
    <submittedName>
        <fullName evidence="1">Uncharacterized protein</fullName>
    </submittedName>
</protein>
<accession>A0A9P5X333</accession>
<dbReference type="Proteomes" id="UP000807342">
    <property type="component" value="Unassembled WGS sequence"/>
</dbReference>
<dbReference type="AlphaFoldDB" id="A0A9P5X333"/>
<keyword evidence="2" id="KW-1185">Reference proteome</keyword>
<organism evidence="1 2">
    <name type="scientific">Macrolepiota fuliginosa MF-IS2</name>
    <dbReference type="NCBI Taxonomy" id="1400762"/>
    <lineage>
        <taxon>Eukaryota</taxon>
        <taxon>Fungi</taxon>
        <taxon>Dikarya</taxon>
        <taxon>Basidiomycota</taxon>
        <taxon>Agaricomycotina</taxon>
        <taxon>Agaricomycetes</taxon>
        <taxon>Agaricomycetidae</taxon>
        <taxon>Agaricales</taxon>
        <taxon>Agaricineae</taxon>
        <taxon>Agaricaceae</taxon>
        <taxon>Macrolepiota</taxon>
    </lineage>
</organism>
<comment type="caution">
    <text evidence="1">The sequence shown here is derived from an EMBL/GenBank/DDBJ whole genome shotgun (WGS) entry which is preliminary data.</text>
</comment>